<evidence type="ECO:0000256" key="1">
    <source>
        <dbReference type="SAM" id="Phobius"/>
    </source>
</evidence>
<dbReference type="AlphaFoldDB" id="A0A445HJ42"/>
<keyword evidence="1" id="KW-1133">Transmembrane helix</keyword>
<evidence type="ECO:0000313" key="2">
    <source>
        <dbReference type="EMBL" id="RZB73660.1"/>
    </source>
</evidence>
<name>A0A445HJ42_GLYSO</name>
<dbReference type="Proteomes" id="UP000289340">
    <property type="component" value="Chromosome 12"/>
</dbReference>
<gene>
    <name evidence="2" type="ORF">D0Y65_033014</name>
</gene>
<dbReference type="EMBL" id="QZWG01000012">
    <property type="protein sequence ID" value="RZB73660.1"/>
    <property type="molecule type" value="Genomic_DNA"/>
</dbReference>
<feature type="transmembrane region" description="Helical" evidence="1">
    <location>
        <begin position="61"/>
        <end position="80"/>
    </location>
</feature>
<keyword evidence="1" id="KW-0812">Transmembrane</keyword>
<proteinExistence type="predicted"/>
<protein>
    <submittedName>
        <fullName evidence="2">Putative GPI-anchored protein isoform E</fullName>
    </submittedName>
</protein>
<evidence type="ECO:0000313" key="3">
    <source>
        <dbReference type="Proteomes" id="UP000289340"/>
    </source>
</evidence>
<organism evidence="2 3">
    <name type="scientific">Glycine soja</name>
    <name type="common">Wild soybean</name>
    <dbReference type="NCBI Taxonomy" id="3848"/>
    <lineage>
        <taxon>Eukaryota</taxon>
        <taxon>Viridiplantae</taxon>
        <taxon>Streptophyta</taxon>
        <taxon>Embryophyta</taxon>
        <taxon>Tracheophyta</taxon>
        <taxon>Spermatophyta</taxon>
        <taxon>Magnoliopsida</taxon>
        <taxon>eudicotyledons</taxon>
        <taxon>Gunneridae</taxon>
        <taxon>Pentapetalae</taxon>
        <taxon>rosids</taxon>
        <taxon>fabids</taxon>
        <taxon>Fabales</taxon>
        <taxon>Fabaceae</taxon>
        <taxon>Papilionoideae</taxon>
        <taxon>50 kb inversion clade</taxon>
        <taxon>NPAAA clade</taxon>
        <taxon>indigoferoid/millettioid clade</taxon>
        <taxon>Phaseoleae</taxon>
        <taxon>Glycine</taxon>
        <taxon>Glycine subgen. Soja</taxon>
    </lineage>
</organism>
<reference evidence="2 3" key="1">
    <citation type="submission" date="2018-09" db="EMBL/GenBank/DDBJ databases">
        <title>A high-quality reference genome of wild soybean provides a powerful tool to mine soybean genomes.</title>
        <authorList>
            <person name="Xie M."/>
            <person name="Chung C.Y.L."/>
            <person name="Li M.-W."/>
            <person name="Wong F.-L."/>
            <person name="Chan T.-F."/>
            <person name="Lam H.-M."/>
        </authorList>
    </citation>
    <scope>NUCLEOTIDE SEQUENCE [LARGE SCALE GENOMIC DNA]</scope>
    <source>
        <strain evidence="3">cv. W05</strain>
        <tissue evidence="2">Hypocotyl of etiolated seedlings</tissue>
    </source>
</reference>
<sequence>MRVPAVTISPFFFFSRPPLLFFFFTALPLRLGFHFFNPIYIALPQLFLPLFNFFTSRSYTILSFEVLQVCFIAMWCHLAYHRQPPGYPV</sequence>
<accession>A0A445HJ42</accession>
<keyword evidence="1" id="KW-0472">Membrane</keyword>
<keyword evidence="3" id="KW-1185">Reference proteome</keyword>
<comment type="caution">
    <text evidence="2">The sequence shown here is derived from an EMBL/GenBank/DDBJ whole genome shotgun (WGS) entry which is preliminary data.</text>
</comment>